<feature type="domain" description="C2H2-type" evidence="2">
    <location>
        <begin position="65"/>
        <end position="86"/>
    </location>
</feature>
<organism evidence="3 4">
    <name type="scientific">Pristionchus mayeri</name>
    <dbReference type="NCBI Taxonomy" id="1317129"/>
    <lineage>
        <taxon>Eukaryota</taxon>
        <taxon>Metazoa</taxon>
        <taxon>Ecdysozoa</taxon>
        <taxon>Nematoda</taxon>
        <taxon>Chromadorea</taxon>
        <taxon>Rhabditida</taxon>
        <taxon>Rhabditina</taxon>
        <taxon>Diplogasteromorpha</taxon>
        <taxon>Diplogasteroidea</taxon>
        <taxon>Neodiplogasteridae</taxon>
        <taxon>Pristionchus</taxon>
    </lineage>
</organism>
<name>A0AAN4ZKV2_9BILA</name>
<evidence type="ECO:0000313" key="3">
    <source>
        <dbReference type="EMBL" id="GMR41739.1"/>
    </source>
</evidence>
<evidence type="ECO:0000256" key="1">
    <source>
        <dbReference type="SAM" id="MobiDB-lite"/>
    </source>
</evidence>
<accession>A0AAN4ZKV2</accession>
<feature type="non-terminal residue" evidence="3">
    <location>
        <position position="1"/>
    </location>
</feature>
<sequence>PPPPPPPPPPPSLLPPGRYPANKQRQLQQQSQLHQSIAAPVEKPKKARQPVFVEGPPRSTTITPCAVCQEPFRNATDLVVHNIRMHEAIVAKIEITHHYGDKAVDPQLQFEFTPECELCGMITPTYTQCFEHSITYHKASAFINTDASSVTYKATTIAQPNDLAFDVRIRLKRTVTTKA</sequence>
<dbReference type="AlphaFoldDB" id="A0AAN4ZKV2"/>
<dbReference type="InterPro" id="IPR013087">
    <property type="entry name" value="Znf_C2H2_type"/>
</dbReference>
<proteinExistence type="predicted"/>
<feature type="compositionally biased region" description="Low complexity" evidence="1">
    <location>
        <begin position="24"/>
        <end position="36"/>
    </location>
</feature>
<dbReference type="EMBL" id="BTRK01000003">
    <property type="protein sequence ID" value="GMR41739.1"/>
    <property type="molecule type" value="Genomic_DNA"/>
</dbReference>
<reference evidence="4" key="1">
    <citation type="submission" date="2022-10" db="EMBL/GenBank/DDBJ databases">
        <title>Genome assembly of Pristionchus species.</title>
        <authorList>
            <person name="Yoshida K."/>
            <person name="Sommer R.J."/>
        </authorList>
    </citation>
    <scope>NUCLEOTIDE SEQUENCE [LARGE SCALE GENOMIC DNA]</scope>
    <source>
        <strain evidence="4">RS5460</strain>
    </source>
</reference>
<dbReference type="SMART" id="SM00355">
    <property type="entry name" value="ZnF_C2H2"/>
    <property type="match status" value="2"/>
</dbReference>
<keyword evidence="4" id="KW-1185">Reference proteome</keyword>
<dbReference type="PROSITE" id="PS00028">
    <property type="entry name" value="ZINC_FINGER_C2H2_1"/>
    <property type="match status" value="1"/>
</dbReference>
<comment type="caution">
    <text evidence="3">The sequence shown here is derived from an EMBL/GenBank/DDBJ whole genome shotgun (WGS) entry which is preliminary data.</text>
</comment>
<feature type="compositionally biased region" description="Pro residues" evidence="1">
    <location>
        <begin position="1"/>
        <end position="18"/>
    </location>
</feature>
<dbReference type="Proteomes" id="UP001328107">
    <property type="component" value="Unassembled WGS sequence"/>
</dbReference>
<evidence type="ECO:0000313" key="4">
    <source>
        <dbReference type="Proteomes" id="UP001328107"/>
    </source>
</evidence>
<gene>
    <name evidence="3" type="ORF">PMAYCL1PPCAC_11934</name>
</gene>
<protein>
    <recommendedName>
        <fullName evidence="2">C2H2-type domain-containing protein</fullName>
    </recommendedName>
</protein>
<evidence type="ECO:0000259" key="2">
    <source>
        <dbReference type="PROSITE" id="PS00028"/>
    </source>
</evidence>
<feature type="region of interest" description="Disordered" evidence="1">
    <location>
        <begin position="1"/>
        <end position="56"/>
    </location>
</feature>